<protein>
    <submittedName>
        <fullName evidence="1">Uncharacterized protein</fullName>
    </submittedName>
</protein>
<organism evidence="1 2">
    <name type="scientific">Prunus dulcis</name>
    <name type="common">Almond</name>
    <name type="synonym">Amygdalus dulcis</name>
    <dbReference type="NCBI Taxonomy" id="3755"/>
    <lineage>
        <taxon>Eukaryota</taxon>
        <taxon>Viridiplantae</taxon>
        <taxon>Streptophyta</taxon>
        <taxon>Embryophyta</taxon>
        <taxon>Tracheophyta</taxon>
        <taxon>Spermatophyta</taxon>
        <taxon>Magnoliopsida</taxon>
        <taxon>eudicotyledons</taxon>
        <taxon>Gunneridae</taxon>
        <taxon>Pentapetalae</taxon>
        <taxon>rosids</taxon>
        <taxon>fabids</taxon>
        <taxon>Rosales</taxon>
        <taxon>Rosaceae</taxon>
        <taxon>Amygdaloideae</taxon>
        <taxon>Amygdaleae</taxon>
        <taxon>Prunus</taxon>
    </lineage>
</organism>
<reference evidence="1 2" key="1">
    <citation type="journal article" date="2022" name="G3 (Bethesda)">
        <title>Whole-genome sequence and methylome profiling of the almond [Prunus dulcis (Mill.) D.A. Webb] cultivar 'Nonpareil'.</title>
        <authorList>
            <person name="D'Amico-Willman K.M."/>
            <person name="Ouma W.Z."/>
            <person name="Meulia T."/>
            <person name="Sideli G.M."/>
            <person name="Gradziel T.M."/>
            <person name="Fresnedo-Ramirez J."/>
        </authorList>
    </citation>
    <scope>NUCLEOTIDE SEQUENCE [LARGE SCALE GENOMIC DNA]</scope>
    <source>
        <strain evidence="1">Clone GOH B32 T37-40</strain>
    </source>
</reference>
<comment type="caution">
    <text evidence="1">The sequence shown here is derived from an EMBL/GenBank/DDBJ whole genome shotgun (WGS) entry which is preliminary data.</text>
</comment>
<dbReference type="AlphaFoldDB" id="A0AAD4UZ15"/>
<keyword evidence="2" id="KW-1185">Reference proteome</keyword>
<accession>A0AAD4UZ15</accession>
<evidence type="ECO:0000313" key="2">
    <source>
        <dbReference type="Proteomes" id="UP001054821"/>
    </source>
</evidence>
<sequence>MQQTARTRKKNKNPHLFHRDWAAETTAKNRYKPVNIVAGIRGNWVVLVRGFEGSQSGPALSYLGERPSAGSAWAKGLLLKVPLKATGGTR</sequence>
<proteinExistence type="predicted"/>
<dbReference type="Proteomes" id="UP001054821">
    <property type="component" value="Chromosome 8"/>
</dbReference>
<name>A0AAD4UZ15_PRUDU</name>
<gene>
    <name evidence="1" type="ORF">L3X38_044746</name>
</gene>
<dbReference type="EMBL" id="JAJFAZ020000008">
    <property type="protein sequence ID" value="KAI5315570.1"/>
    <property type="molecule type" value="Genomic_DNA"/>
</dbReference>
<evidence type="ECO:0000313" key="1">
    <source>
        <dbReference type="EMBL" id="KAI5315570.1"/>
    </source>
</evidence>